<dbReference type="SMART" id="SM00233">
    <property type="entry name" value="PH"/>
    <property type="match status" value="1"/>
</dbReference>
<dbReference type="PANTHER" id="PTHR45960:SF2">
    <property type="entry name" value="PROTEIN DAUGHTER OF SEVENLESS"/>
    <property type="match status" value="1"/>
</dbReference>
<dbReference type="GO" id="GO:0007165">
    <property type="term" value="P:signal transduction"/>
    <property type="evidence" value="ECO:0007669"/>
    <property type="project" value="TreeGrafter"/>
</dbReference>
<feature type="region of interest" description="Disordered" evidence="1">
    <location>
        <begin position="295"/>
        <end position="321"/>
    </location>
</feature>
<feature type="region of interest" description="Disordered" evidence="1">
    <location>
        <begin position="254"/>
        <end position="281"/>
    </location>
</feature>
<feature type="compositionally biased region" description="Polar residues" evidence="1">
    <location>
        <begin position="437"/>
        <end position="447"/>
    </location>
</feature>
<feature type="region of interest" description="Disordered" evidence="1">
    <location>
        <begin position="437"/>
        <end position="460"/>
    </location>
</feature>
<name>A0A336LKP1_CULSO</name>
<dbReference type="PROSITE" id="PS50003">
    <property type="entry name" value="PH_DOMAIN"/>
    <property type="match status" value="1"/>
</dbReference>
<feature type="region of interest" description="Disordered" evidence="1">
    <location>
        <begin position="603"/>
        <end position="653"/>
    </location>
</feature>
<accession>A0A336LKP1</accession>
<organism evidence="3">
    <name type="scientific">Culicoides sonorensis</name>
    <name type="common">Biting midge</name>
    <dbReference type="NCBI Taxonomy" id="179676"/>
    <lineage>
        <taxon>Eukaryota</taxon>
        <taxon>Metazoa</taxon>
        <taxon>Ecdysozoa</taxon>
        <taxon>Arthropoda</taxon>
        <taxon>Hexapoda</taxon>
        <taxon>Insecta</taxon>
        <taxon>Pterygota</taxon>
        <taxon>Neoptera</taxon>
        <taxon>Endopterygota</taxon>
        <taxon>Diptera</taxon>
        <taxon>Nematocera</taxon>
        <taxon>Chironomoidea</taxon>
        <taxon>Ceratopogonidae</taxon>
        <taxon>Ceratopogoninae</taxon>
        <taxon>Culicoides</taxon>
        <taxon>Monoculicoides</taxon>
    </lineage>
</organism>
<reference evidence="3" key="1">
    <citation type="submission" date="2018-07" db="EMBL/GenBank/DDBJ databases">
        <authorList>
            <person name="Quirk P.G."/>
            <person name="Krulwich T.A."/>
        </authorList>
    </citation>
    <scope>NUCLEOTIDE SEQUENCE</scope>
</reference>
<dbReference type="EMBL" id="UFQT01000040">
    <property type="protein sequence ID" value="SSX18602.1"/>
    <property type="molecule type" value="Genomic_DNA"/>
</dbReference>
<dbReference type="Gene3D" id="2.30.29.30">
    <property type="entry name" value="Pleckstrin-homology domain (PH domain)/Phosphotyrosine-binding domain (PTB)"/>
    <property type="match status" value="1"/>
</dbReference>
<proteinExistence type="predicted"/>
<dbReference type="AlphaFoldDB" id="A0A336LKP1"/>
<feature type="domain" description="PH" evidence="2">
    <location>
        <begin position="13"/>
        <end position="123"/>
    </location>
</feature>
<dbReference type="GO" id="GO:0005737">
    <property type="term" value="C:cytoplasm"/>
    <property type="evidence" value="ECO:0007669"/>
    <property type="project" value="TreeGrafter"/>
</dbReference>
<feature type="compositionally biased region" description="Low complexity" evidence="1">
    <location>
        <begin position="681"/>
        <end position="692"/>
    </location>
</feature>
<dbReference type="InterPro" id="IPR046355">
    <property type="entry name" value="Gab1-4-like"/>
</dbReference>
<dbReference type="InterPro" id="IPR011993">
    <property type="entry name" value="PH-like_dom_sf"/>
</dbReference>
<feature type="region of interest" description="Disordered" evidence="1">
    <location>
        <begin position="348"/>
        <end position="399"/>
    </location>
</feature>
<dbReference type="Pfam" id="PF00169">
    <property type="entry name" value="PH"/>
    <property type="match status" value="1"/>
</dbReference>
<gene>
    <name evidence="3" type="primary">CSON010146</name>
</gene>
<evidence type="ECO:0000256" key="1">
    <source>
        <dbReference type="SAM" id="MobiDB-lite"/>
    </source>
</evidence>
<dbReference type="GO" id="GO:0035591">
    <property type="term" value="F:signaling adaptor activity"/>
    <property type="evidence" value="ECO:0007669"/>
    <property type="project" value="TreeGrafter"/>
</dbReference>
<feature type="compositionally biased region" description="Polar residues" evidence="1">
    <location>
        <begin position="348"/>
        <end position="371"/>
    </location>
</feature>
<dbReference type="VEuPathDB" id="VectorBase:CSON010146"/>
<protein>
    <submittedName>
        <fullName evidence="3">CSON010146 protein</fullName>
    </submittedName>
</protein>
<dbReference type="InterPro" id="IPR001849">
    <property type="entry name" value="PH_domain"/>
</dbReference>
<feature type="region of interest" description="Disordered" evidence="1">
    <location>
        <begin position="676"/>
        <end position="696"/>
    </location>
</feature>
<dbReference type="SUPFAM" id="SSF50729">
    <property type="entry name" value="PH domain-like"/>
    <property type="match status" value="1"/>
</dbReference>
<evidence type="ECO:0000313" key="3">
    <source>
        <dbReference type="EMBL" id="SSX18602.1"/>
    </source>
</evidence>
<dbReference type="PANTHER" id="PTHR45960">
    <property type="entry name" value="GRB2-ASSOCIATED-BINDING PROTEIN"/>
    <property type="match status" value="1"/>
</dbReference>
<dbReference type="CDD" id="cd13384">
    <property type="entry name" value="PH_Gab2_2"/>
    <property type="match status" value="1"/>
</dbReference>
<sequence length="746" mass="83463">MSLGNKMKNNKSETIFEGWLVKSPPRKKFEKIWKLKWRRRWFALKQGELPGQFFLEYYTDSDCVKLKGQIDLDQCEQVDAGLRMLDKFQHMFDIKTPNRIYYLAANSEKDMREWVKWICQVCGLQETRGAPDNNDVQYFNIGPDAINEAPLQSSTSLTSTTSSETNATSVYNNNVSQQLDPMPSPSISLYQNTFGDNSFRASGVINEYCNRETILISEAHKLNSINNNNSINPFDRSIAETYTNFSTIERASIERSHSLKSKSPTTPIKSPGIVSHSRTQSLDEQGALLKQQHRKLPENLRLNNSNSLTCDQKKSPALNSSSGPYIPISECFSGGAYRVMDNKAQNSFNSHASNQYSPKSHGQNASDSESVFTDDEWTQPVMPHNTLNRDKRQSETSLDNSCKDNLGWAYVQRFSKAPPIPDVVPPPRPPKRFSGVFSSNSTETGINKESPLPSPSAFIGPKDRQSCVLEESYDIPRSHNITHQQNKNNTTKFDNINGLPTPGFSPLDARNVIASSTPNLIQEPSQDVDGCKTLPHSKQNCYTNAAPTTVEGNIFRYDFSEQGEAPVVNRKLKPGSKPKTISESSVSTPRINYLTKVQEFYTLGTPPKKNGPTVDRKLKPTTPKTGFDSIRRNHGPSSSMNVTLPDEHTLNNMHDDSLLSNKSGLYPEDRLQYLDLDHSNTPATPKTVTPVKQGMPKGATSIGNLYGATRPGDLLPSSVAYTTVDFIKTNAFNRIREESCKQRMKN</sequence>
<evidence type="ECO:0000259" key="2">
    <source>
        <dbReference type="PROSITE" id="PS50003"/>
    </source>
</evidence>
<feature type="compositionally biased region" description="Polar residues" evidence="1">
    <location>
        <begin position="301"/>
        <end position="310"/>
    </location>
</feature>